<name>A0A5J5BNV1_9ASTE</name>
<sequence>MPGERKRMIKLFCPSTSEVVPFVAWEEERLDLGSIARSFGLDQATLKLNGHFISRGVDLIASSVTWKSLLSFFSARGLSTGTSDADALIVDGKLSKVGTKRAQDPADVQNWIPHTVECENSSVSGNPQLEDTNFLKRKKLGESNSGYEDRDKQITNCERLGTFGLKRKQCLEDITPPKSLRGNETHSGFQGR</sequence>
<protein>
    <submittedName>
        <fullName evidence="1">Uncharacterized protein</fullName>
    </submittedName>
</protein>
<dbReference type="Proteomes" id="UP000325577">
    <property type="component" value="Linkage Group LG11"/>
</dbReference>
<accession>A0A5J5BNV1</accession>
<proteinExistence type="predicted"/>
<dbReference type="PANTHER" id="PTHR39104">
    <property type="entry name" value="AMINO ACID-LIGASE"/>
    <property type="match status" value="1"/>
</dbReference>
<evidence type="ECO:0000313" key="1">
    <source>
        <dbReference type="EMBL" id="KAA8543497.1"/>
    </source>
</evidence>
<dbReference type="OrthoDB" id="751983at2759"/>
<dbReference type="PANTHER" id="PTHR39104:SF1">
    <property type="entry name" value="AMINO ACID-LIGASE"/>
    <property type="match status" value="1"/>
</dbReference>
<keyword evidence="2" id="KW-1185">Reference proteome</keyword>
<gene>
    <name evidence="1" type="ORF">F0562_021008</name>
</gene>
<evidence type="ECO:0000313" key="2">
    <source>
        <dbReference type="Proteomes" id="UP000325577"/>
    </source>
</evidence>
<reference evidence="1 2" key="1">
    <citation type="submission" date="2019-09" db="EMBL/GenBank/DDBJ databases">
        <title>A chromosome-level genome assembly of the Chinese tupelo Nyssa sinensis.</title>
        <authorList>
            <person name="Yang X."/>
            <person name="Kang M."/>
            <person name="Yang Y."/>
            <person name="Xiong H."/>
            <person name="Wang M."/>
            <person name="Zhang Z."/>
            <person name="Wang Z."/>
            <person name="Wu H."/>
            <person name="Ma T."/>
            <person name="Liu J."/>
            <person name="Xi Z."/>
        </authorList>
    </citation>
    <scope>NUCLEOTIDE SEQUENCE [LARGE SCALE GENOMIC DNA]</scope>
    <source>
        <strain evidence="1">J267</strain>
        <tissue evidence="1">Leaf</tissue>
    </source>
</reference>
<dbReference type="AlphaFoldDB" id="A0A5J5BNV1"/>
<organism evidence="1 2">
    <name type="scientific">Nyssa sinensis</name>
    <dbReference type="NCBI Taxonomy" id="561372"/>
    <lineage>
        <taxon>Eukaryota</taxon>
        <taxon>Viridiplantae</taxon>
        <taxon>Streptophyta</taxon>
        <taxon>Embryophyta</taxon>
        <taxon>Tracheophyta</taxon>
        <taxon>Spermatophyta</taxon>
        <taxon>Magnoliopsida</taxon>
        <taxon>eudicotyledons</taxon>
        <taxon>Gunneridae</taxon>
        <taxon>Pentapetalae</taxon>
        <taxon>asterids</taxon>
        <taxon>Cornales</taxon>
        <taxon>Nyssaceae</taxon>
        <taxon>Nyssa</taxon>
    </lineage>
</organism>
<dbReference type="EMBL" id="CM018034">
    <property type="protein sequence ID" value="KAA8543497.1"/>
    <property type="molecule type" value="Genomic_DNA"/>
</dbReference>